<dbReference type="Gene3D" id="2.60.120.10">
    <property type="entry name" value="Jelly Rolls"/>
    <property type="match status" value="2"/>
</dbReference>
<feature type="region of interest" description="Disordered" evidence="1">
    <location>
        <begin position="1"/>
        <end position="21"/>
    </location>
</feature>
<dbReference type="HOGENOM" id="CLU_287793_0_0_1"/>
<feature type="region of interest" description="Disordered" evidence="1">
    <location>
        <begin position="991"/>
        <end position="1020"/>
    </location>
</feature>
<dbReference type="SUPFAM" id="SSF51206">
    <property type="entry name" value="cAMP-binding domain-like"/>
    <property type="match status" value="2"/>
</dbReference>
<accession>Q24BY1</accession>
<dbReference type="PANTHER" id="PTHR23011">
    <property type="entry name" value="CYCLIC NUCLEOTIDE-BINDING DOMAIN CONTAINING PROTEIN"/>
    <property type="match status" value="1"/>
</dbReference>
<sequence>MSQINQQNQNEVSQQVQDKQDSRKLISLLSSPQLQLIKSNNSKSNNTTQDMNEQITSLHASQVFQINSQQKLNLEQEPELIRIKSSQGLNSSQGSLQQINLNPSQSQNLHEENSQLQNQKYHLQLQENIEPNQQITPSNQKMSPNFIAHRLQILQKKQTNWSLEIDLTKYKPHQIHQKIDNIALFDQNLENKDAVDILKCILVKQPSKRNAKEIQFVRKCLRNVKFFNEIEKQLPEELILRLCKFITYEKHPQFHRLYKAGDYGRKFYIILEGAVFILTPSISKTFDQSITDNKEEKQIKQMIMHEFEETPRFFPLPQNLDENADDSQLIQSVVQLQNEGFNIKKTLEKGESFGEIALRTEGIRTASVVCREDTHFVSITATTYNEVIDAYHDLLYKEKIDFLRNVSIFQRWSLAFVHEIMMQVEIKQFKRGDILYEEGEKSKNLYFVRSGEVELQQTVEIKDSLDNFKSIPDKLVKSNHVWNEKIKNSKLKKCSLVILGPYQYFGDYEIFKKSKRITRAVCYSNSELFVLEKKEFFENMQFINMVKEIHNLFKEREIWYQGMIQKNLNTEAQIHKIIQNQKRQQSLIETNPVEEEKSRRVSFIQELSQKNIIMPISQEERSKYTKVQIDSLRNITEEIDKYQQNSFLEKINIYKEFKSPKNQEQELFNDQIKIKQKNQIKQMKQEQAIQNVIRLKQFVGKSMNLINQIQSIKKNDLDYRQRKSEQLLSTQQDSLISFQEDSFFHKNYEPSSTQSKNQLPQSSTLQIKIKHNQSKSAQSLINSIDLLEQNNGQQNQKAYLQSRNSIVDQILHNNLSPRNFQTNKKFYQLQNQQKQQENNSQIQKNLSPSPYQIRTVQNQPISSLFDHNKISRASLQDIDGLMQSVEKNVIYNKYQALHSDDNLGFIKSQIDANKKNVIRQKMQYNFTHKYLDEKTGRYKLPSKLQIPEQEHLNILNLQSSKDMSNKISVSSTKNNQNQQIASFNQINTPHTVISSNNIDKNSSKESLSNSRQESPVKKSQLSLPTIIVSPKLINKEINFSKSYKKGKIRREQFDGTQKKRILKLS</sequence>
<organism evidence="3 4">
    <name type="scientific">Tetrahymena thermophila (strain SB210)</name>
    <dbReference type="NCBI Taxonomy" id="312017"/>
    <lineage>
        <taxon>Eukaryota</taxon>
        <taxon>Sar</taxon>
        <taxon>Alveolata</taxon>
        <taxon>Ciliophora</taxon>
        <taxon>Intramacronucleata</taxon>
        <taxon>Oligohymenophorea</taxon>
        <taxon>Hymenostomatida</taxon>
        <taxon>Tetrahymenina</taxon>
        <taxon>Tetrahymenidae</taxon>
        <taxon>Tetrahymena</taxon>
    </lineage>
</organism>
<dbReference type="InterPro" id="IPR014710">
    <property type="entry name" value="RmlC-like_jellyroll"/>
</dbReference>
<protein>
    <submittedName>
        <fullName evidence="3">Cyclic nucleotide-binding domain protein</fullName>
    </submittedName>
</protein>
<dbReference type="InterPro" id="IPR018488">
    <property type="entry name" value="cNMP-bd_CS"/>
</dbReference>
<dbReference type="InParanoid" id="Q24BY1"/>
<evidence type="ECO:0000259" key="2">
    <source>
        <dbReference type="PROSITE" id="PS50042"/>
    </source>
</evidence>
<dbReference type="Proteomes" id="UP000009168">
    <property type="component" value="Unassembled WGS sequence"/>
</dbReference>
<dbReference type="RefSeq" id="XP_001025501.2">
    <property type="nucleotide sequence ID" value="XM_001025501.2"/>
</dbReference>
<dbReference type="PANTHER" id="PTHR23011:SF28">
    <property type="entry name" value="CYCLIC NUCLEOTIDE-BINDING DOMAIN CONTAINING PROTEIN"/>
    <property type="match status" value="1"/>
</dbReference>
<dbReference type="EMBL" id="GG662375">
    <property type="protein sequence ID" value="EAS05256.2"/>
    <property type="molecule type" value="Genomic_DNA"/>
</dbReference>
<dbReference type="STRING" id="312017.Q24BY1"/>
<dbReference type="AlphaFoldDB" id="Q24BY1"/>
<reference evidence="4" key="1">
    <citation type="journal article" date="2006" name="PLoS Biol.">
        <title>Macronuclear genome sequence of the ciliate Tetrahymena thermophila, a model eukaryote.</title>
        <authorList>
            <person name="Eisen J.A."/>
            <person name="Coyne R.S."/>
            <person name="Wu M."/>
            <person name="Wu D."/>
            <person name="Thiagarajan M."/>
            <person name="Wortman J.R."/>
            <person name="Badger J.H."/>
            <person name="Ren Q."/>
            <person name="Amedeo P."/>
            <person name="Jones K.M."/>
            <person name="Tallon L.J."/>
            <person name="Delcher A.L."/>
            <person name="Salzberg S.L."/>
            <person name="Silva J.C."/>
            <person name="Haas B.J."/>
            <person name="Majoros W.H."/>
            <person name="Farzad M."/>
            <person name="Carlton J.M."/>
            <person name="Smith R.K. Jr."/>
            <person name="Garg J."/>
            <person name="Pearlman R.E."/>
            <person name="Karrer K.M."/>
            <person name="Sun L."/>
            <person name="Manning G."/>
            <person name="Elde N.C."/>
            <person name="Turkewitz A.P."/>
            <person name="Asai D.J."/>
            <person name="Wilkes D.E."/>
            <person name="Wang Y."/>
            <person name="Cai H."/>
            <person name="Collins K."/>
            <person name="Stewart B.A."/>
            <person name="Lee S.R."/>
            <person name="Wilamowska K."/>
            <person name="Weinberg Z."/>
            <person name="Ruzzo W.L."/>
            <person name="Wloga D."/>
            <person name="Gaertig J."/>
            <person name="Frankel J."/>
            <person name="Tsao C.-C."/>
            <person name="Gorovsky M.A."/>
            <person name="Keeling P.J."/>
            <person name="Waller R.F."/>
            <person name="Patron N.J."/>
            <person name="Cherry J.M."/>
            <person name="Stover N.A."/>
            <person name="Krieger C.J."/>
            <person name="del Toro C."/>
            <person name="Ryder H.F."/>
            <person name="Williamson S.C."/>
            <person name="Barbeau R.A."/>
            <person name="Hamilton E.P."/>
            <person name="Orias E."/>
        </authorList>
    </citation>
    <scope>NUCLEOTIDE SEQUENCE [LARGE SCALE GENOMIC DNA]</scope>
    <source>
        <strain evidence="4">SB210</strain>
    </source>
</reference>
<evidence type="ECO:0000313" key="3">
    <source>
        <dbReference type="EMBL" id="EAS05256.2"/>
    </source>
</evidence>
<dbReference type="OrthoDB" id="166212at2759"/>
<name>Q24BY1_TETTS</name>
<dbReference type="CDD" id="cd00038">
    <property type="entry name" value="CAP_ED"/>
    <property type="match status" value="2"/>
</dbReference>
<feature type="compositionally biased region" description="Low complexity" evidence="1">
    <location>
        <begin position="1"/>
        <end position="17"/>
    </location>
</feature>
<dbReference type="GeneID" id="7826312"/>
<dbReference type="InterPro" id="IPR000595">
    <property type="entry name" value="cNMP-bd_dom"/>
</dbReference>
<dbReference type="KEGG" id="tet:TTHERM_01048060"/>
<dbReference type="PROSITE" id="PS00889">
    <property type="entry name" value="CNMP_BINDING_2"/>
    <property type="match status" value="1"/>
</dbReference>
<dbReference type="PROSITE" id="PS50042">
    <property type="entry name" value="CNMP_BINDING_3"/>
    <property type="match status" value="2"/>
</dbReference>
<proteinExistence type="predicted"/>
<feature type="compositionally biased region" description="Low complexity" evidence="1">
    <location>
        <begin position="993"/>
        <end position="1006"/>
    </location>
</feature>
<evidence type="ECO:0000313" key="4">
    <source>
        <dbReference type="Proteomes" id="UP000009168"/>
    </source>
</evidence>
<keyword evidence="4" id="KW-1185">Reference proteome</keyword>
<feature type="domain" description="Cyclic nucleotide-binding" evidence="2">
    <location>
        <begin position="408"/>
        <end position="536"/>
    </location>
</feature>
<dbReference type="InterPro" id="IPR018490">
    <property type="entry name" value="cNMP-bd_dom_sf"/>
</dbReference>
<evidence type="ECO:0000256" key="1">
    <source>
        <dbReference type="SAM" id="MobiDB-lite"/>
    </source>
</evidence>
<feature type="domain" description="Cyclic nucleotide-binding" evidence="2">
    <location>
        <begin position="230"/>
        <end position="405"/>
    </location>
</feature>
<dbReference type="eggNOG" id="ENOG502RYC7">
    <property type="taxonomic scope" value="Eukaryota"/>
</dbReference>
<feature type="compositionally biased region" description="Polar residues" evidence="1">
    <location>
        <begin position="1007"/>
        <end position="1020"/>
    </location>
</feature>
<gene>
    <name evidence="3" type="ORF">TTHERM_01048060</name>
</gene>